<name>A0A426XQ04_ENSVE</name>
<dbReference type="Proteomes" id="UP000287651">
    <property type="component" value="Unassembled WGS sequence"/>
</dbReference>
<evidence type="ECO:0000256" key="1">
    <source>
        <dbReference type="SAM" id="MobiDB-lite"/>
    </source>
</evidence>
<feature type="region of interest" description="Disordered" evidence="1">
    <location>
        <begin position="75"/>
        <end position="99"/>
    </location>
</feature>
<reference evidence="2 3" key="1">
    <citation type="journal article" date="2014" name="Agronomy (Basel)">
        <title>A Draft Genome Sequence for Ensete ventricosum, the Drought-Tolerant Tree Against Hunger.</title>
        <authorList>
            <person name="Harrison J."/>
            <person name="Moore K.A."/>
            <person name="Paszkiewicz K."/>
            <person name="Jones T."/>
            <person name="Grant M."/>
            <person name="Ambacheew D."/>
            <person name="Muzemil S."/>
            <person name="Studholme D.J."/>
        </authorList>
    </citation>
    <scope>NUCLEOTIDE SEQUENCE [LARGE SCALE GENOMIC DNA]</scope>
</reference>
<dbReference type="EMBL" id="AMZH03018465">
    <property type="protein sequence ID" value="RRT41586.1"/>
    <property type="molecule type" value="Genomic_DNA"/>
</dbReference>
<dbReference type="AlphaFoldDB" id="A0A426XQ04"/>
<evidence type="ECO:0000313" key="3">
    <source>
        <dbReference type="Proteomes" id="UP000287651"/>
    </source>
</evidence>
<organism evidence="2 3">
    <name type="scientific">Ensete ventricosum</name>
    <name type="common">Abyssinian banana</name>
    <name type="synonym">Musa ensete</name>
    <dbReference type="NCBI Taxonomy" id="4639"/>
    <lineage>
        <taxon>Eukaryota</taxon>
        <taxon>Viridiplantae</taxon>
        <taxon>Streptophyta</taxon>
        <taxon>Embryophyta</taxon>
        <taxon>Tracheophyta</taxon>
        <taxon>Spermatophyta</taxon>
        <taxon>Magnoliopsida</taxon>
        <taxon>Liliopsida</taxon>
        <taxon>Zingiberales</taxon>
        <taxon>Musaceae</taxon>
        <taxon>Ensete</taxon>
    </lineage>
</organism>
<proteinExistence type="predicted"/>
<gene>
    <name evidence="2" type="ORF">B296_00015094</name>
</gene>
<sequence length="99" mass="10333">MASWVPLSPSRSRDIHGRGAAPCGLTAGGTYARKHHPRRRQPCPRAAAIAGGCPCKGLWPWPTTPIGGLAMAGRPCGGPSRGQPPLSSLRLLQKCSKNA</sequence>
<protein>
    <submittedName>
        <fullName evidence="2">Uncharacterized protein</fullName>
    </submittedName>
</protein>
<accession>A0A426XQ04</accession>
<comment type="caution">
    <text evidence="2">The sequence shown here is derived from an EMBL/GenBank/DDBJ whole genome shotgun (WGS) entry which is preliminary data.</text>
</comment>
<evidence type="ECO:0000313" key="2">
    <source>
        <dbReference type="EMBL" id="RRT41586.1"/>
    </source>
</evidence>
<feature type="region of interest" description="Disordered" evidence="1">
    <location>
        <begin position="1"/>
        <end position="21"/>
    </location>
</feature>